<reference evidence="1" key="1">
    <citation type="submission" date="2022-02" db="EMBL/GenBank/DDBJ databases">
        <authorList>
            <person name="Henning P.M."/>
            <person name="McCubbin A.G."/>
            <person name="Shore J.S."/>
        </authorList>
    </citation>
    <scope>NUCLEOTIDE SEQUENCE</scope>
    <source>
        <strain evidence="1">F60SS</strain>
        <tissue evidence="1">Leaves</tissue>
    </source>
</reference>
<organism evidence="1 2">
    <name type="scientific">Turnera subulata</name>
    <dbReference type="NCBI Taxonomy" id="218843"/>
    <lineage>
        <taxon>Eukaryota</taxon>
        <taxon>Viridiplantae</taxon>
        <taxon>Streptophyta</taxon>
        <taxon>Embryophyta</taxon>
        <taxon>Tracheophyta</taxon>
        <taxon>Spermatophyta</taxon>
        <taxon>Magnoliopsida</taxon>
        <taxon>eudicotyledons</taxon>
        <taxon>Gunneridae</taxon>
        <taxon>Pentapetalae</taxon>
        <taxon>rosids</taxon>
        <taxon>fabids</taxon>
        <taxon>Malpighiales</taxon>
        <taxon>Passifloraceae</taxon>
        <taxon>Turnera</taxon>
    </lineage>
</organism>
<dbReference type="EMBL" id="JAKUCV010002879">
    <property type="protein sequence ID" value="KAJ4841129.1"/>
    <property type="molecule type" value="Genomic_DNA"/>
</dbReference>
<evidence type="ECO:0000313" key="2">
    <source>
        <dbReference type="Proteomes" id="UP001141552"/>
    </source>
</evidence>
<sequence length="94" mass="9962">TLILFFSPSSTARAPQFFSFPFFRASSAISPSSPSQTTTITDAAIAFLPPPSFLVKPRRGLFKGPRGANRGPFRLCACELARRAAACVAGALVV</sequence>
<keyword evidence="2" id="KW-1185">Reference proteome</keyword>
<reference evidence="1" key="2">
    <citation type="journal article" date="2023" name="Plants (Basel)">
        <title>Annotation of the Turnera subulata (Passifloraceae) Draft Genome Reveals the S-Locus Evolved after the Divergence of Turneroideae from Passifloroideae in a Stepwise Manner.</title>
        <authorList>
            <person name="Henning P.M."/>
            <person name="Roalson E.H."/>
            <person name="Mir W."/>
            <person name="McCubbin A.G."/>
            <person name="Shore J.S."/>
        </authorList>
    </citation>
    <scope>NUCLEOTIDE SEQUENCE</scope>
    <source>
        <strain evidence="1">F60SS</strain>
    </source>
</reference>
<accession>A0A9Q0G070</accession>
<feature type="non-terminal residue" evidence="1">
    <location>
        <position position="1"/>
    </location>
</feature>
<dbReference type="AlphaFoldDB" id="A0A9Q0G070"/>
<comment type="caution">
    <text evidence="1">The sequence shown here is derived from an EMBL/GenBank/DDBJ whole genome shotgun (WGS) entry which is preliminary data.</text>
</comment>
<proteinExistence type="predicted"/>
<name>A0A9Q0G070_9ROSI</name>
<gene>
    <name evidence="1" type="ORF">Tsubulata_007640</name>
</gene>
<evidence type="ECO:0000313" key="1">
    <source>
        <dbReference type="EMBL" id="KAJ4841129.1"/>
    </source>
</evidence>
<protein>
    <submittedName>
        <fullName evidence="1">Uncharacterized protein</fullName>
    </submittedName>
</protein>
<dbReference type="Proteomes" id="UP001141552">
    <property type="component" value="Unassembled WGS sequence"/>
</dbReference>